<dbReference type="OrthoDB" id="5912413at2759"/>
<protein>
    <submittedName>
        <fullName evidence="1 3">Uncharacterized protein</fullName>
    </submittedName>
</protein>
<evidence type="ECO:0000313" key="2">
    <source>
        <dbReference type="Proteomes" id="UP000276776"/>
    </source>
</evidence>
<keyword evidence="2" id="KW-1185">Reference proteome</keyword>
<reference evidence="1 2" key="2">
    <citation type="submission" date="2018-11" db="EMBL/GenBank/DDBJ databases">
        <authorList>
            <consortium name="Pathogen Informatics"/>
        </authorList>
    </citation>
    <scope>NUCLEOTIDE SEQUENCE [LARGE SCALE GENOMIC DNA]</scope>
</reference>
<evidence type="ECO:0000313" key="3">
    <source>
        <dbReference type="WBParaSite" id="TCLT_0000272901-mRNA-1"/>
    </source>
</evidence>
<dbReference type="Proteomes" id="UP000276776">
    <property type="component" value="Unassembled WGS sequence"/>
</dbReference>
<dbReference type="EMBL" id="UYYF01000663">
    <property type="protein sequence ID" value="VDM98842.1"/>
    <property type="molecule type" value="Genomic_DNA"/>
</dbReference>
<evidence type="ECO:0000313" key="1">
    <source>
        <dbReference type="EMBL" id="VDM98842.1"/>
    </source>
</evidence>
<name>A0A0N5CR79_THECL</name>
<organism evidence="3">
    <name type="scientific">Thelazia callipaeda</name>
    <name type="common">Oriental eyeworm</name>
    <name type="synonym">Parasitic nematode</name>
    <dbReference type="NCBI Taxonomy" id="103827"/>
    <lineage>
        <taxon>Eukaryota</taxon>
        <taxon>Metazoa</taxon>
        <taxon>Ecdysozoa</taxon>
        <taxon>Nematoda</taxon>
        <taxon>Chromadorea</taxon>
        <taxon>Rhabditida</taxon>
        <taxon>Spirurina</taxon>
        <taxon>Spiruromorpha</taxon>
        <taxon>Thelazioidea</taxon>
        <taxon>Thelaziidae</taxon>
        <taxon>Thelazia</taxon>
    </lineage>
</organism>
<gene>
    <name evidence="1" type="ORF">TCLT_LOCUS2730</name>
</gene>
<dbReference type="STRING" id="103827.A0A0N5CR79"/>
<sequence length="89" mass="10130">MNLISNEKIIDNDGKEITGSDGKTLFASPPLVMVKLTFNSVLSRNESSSFGPFTMDCRLKDNLAEYHFDNLRDFRGRTAVFFDFVPRFS</sequence>
<proteinExistence type="predicted"/>
<dbReference type="WBParaSite" id="TCLT_0000272901-mRNA-1">
    <property type="protein sequence ID" value="TCLT_0000272901-mRNA-1"/>
    <property type="gene ID" value="TCLT_0000272901"/>
</dbReference>
<dbReference type="AlphaFoldDB" id="A0A0N5CR79"/>
<reference evidence="3" key="1">
    <citation type="submission" date="2017-02" db="UniProtKB">
        <authorList>
            <consortium name="WormBaseParasite"/>
        </authorList>
    </citation>
    <scope>IDENTIFICATION</scope>
</reference>
<accession>A0A0N5CR79</accession>